<dbReference type="GO" id="GO:0004674">
    <property type="term" value="F:protein serine/threonine kinase activity"/>
    <property type="evidence" value="ECO:0007669"/>
    <property type="project" value="UniProtKB-KW"/>
</dbReference>
<dbReference type="Proteomes" id="UP000198211">
    <property type="component" value="Unassembled WGS sequence"/>
</dbReference>
<evidence type="ECO:0000259" key="1">
    <source>
        <dbReference type="PROSITE" id="PS50011"/>
    </source>
</evidence>
<dbReference type="PROSITE" id="PS50011">
    <property type="entry name" value="PROTEIN_KINASE_DOM"/>
    <property type="match status" value="1"/>
</dbReference>
<dbReference type="EMBL" id="NBNE01009512">
    <property type="protein sequence ID" value="OWY98339.1"/>
    <property type="molecule type" value="Genomic_DNA"/>
</dbReference>
<dbReference type="Gene3D" id="1.10.510.10">
    <property type="entry name" value="Transferase(Phosphotransferase) domain 1"/>
    <property type="match status" value="1"/>
</dbReference>
<evidence type="ECO:0000313" key="2">
    <source>
        <dbReference type="EMBL" id="OWY98339.1"/>
    </source>
</evidence>
<accession>A0A225V1L4</accession>
<keyword evidence="2" id="KW-0808">Transferase</keyword>
<dbReference type="InterPro" id="IPR000719">
    <property type="entry name" value="Prot_kinase_dom"/>
</dbReference>
<feature type="domain" description="Protein kinase" evidence="1">
    <location>
        <begin position="1"/>
        <end position="94"/>
    </location>
</feature>
<dbReference type="SUPFAM" id="SSF56112">
    <property type="entry name" value="Protein kinase-like (PK-like)"/>
    <property type="match status" value="1"/>
</dbReference>
<reference evidence="3" key="1">
    <citation type="submission" date="2017-03" db="EMBL/GenBank/DDBJ databases">
        <title>Phytopthora megakarya and P. palmivora, two closely related causual agents of cacao black pod achieved similar genome size and gene model numbers by different mechanisms.</title>
        <authorList>
            <person name="Ali S."/>
            <person name="Shao J."/>
            <person name="Larry D.J."/>
            <person name="Kronmiller B."/>
            <person name="Shen D."/>
            <person name="Strem M.D."/>
            <person name="Melnick R.L."/>
            <person name="Guiltinan M.J."/>
            <person name="Tyler B.M."/>
            <person name="Meinhardt L.W."/>
            <person name="Bailey B.A."/>
        </authorList>
    </citation>
    <scope>NUCLEOTIDE SEQUENCE [LARGE SCALE GENOMIC DNA]</scope>
    <source>
        <strain evidence="3">zdho120</strain>
    </source>
</reference>
<keyword evidence="3" id="KW-1185">Reference proteome</keyword>
<dbReference type="InterPro" id="IPR011009">
    <property type="entry name" value="Kinase-like_dom_sf"/>
</dbReference>
<sequence>MVWHMLANAAGGLNYLHENDTIHGDVKGTTTNFWVISSKLSDFDLSNFIASDANADIVASADILNGARPTTASEIYAFGMCGNQKVSMKTVDKI</sequence>
<evidence type="ECO:0000313" key="3">
    <source>
        <dbReference type="Proteomes" id="UP000198211"/>
    </source>
</evidence>
<comment type="caution">
    <text evidence="2">The sequence shown here is derived from an EMBL/GenBank/DDBJ whole genome shotgun (WGS) entry which is preliminary data.</text>
</comment>
<proteinExistence type="predicted"/>
<keyword evidence="2" id="KW-0723">Serine/threonine-protein kinase</keyword>
<keyword evidence="2" id="KW-0418">Kinase</keyword>
<dbReference type="AlphaFoldDB" id="A0A225V1L4"/>
<name>A0A225V1L4_9STRA</name>
<gene>
    <name evidence="2" type="ORF">PHMEG_00030917</name>
</gene>
<dbReference type="GO" id="GO:0005524">
    <property type="term" value="F:ATP binding"/>
    <property type="evidence" value="ECO:0007669"/>
    <property type="project" value="InterPro"/>
</dbReference>
<protein>
    <submittedName>
        <fullName evidence="2">Serine/threonine protein kinase</fullName>
    </submittedName>
</protein>
<organism evidence="2 3">
    <name type="scientific">Phytophthora megakarya</name>
    <dbReference type="NCBI Taxonomy" id="4795"/>
    <lineage>
        <taxon>Eukaryota</taxon>
        <taxon>Sar</taxon>
        <taxon>Stramenopiles</taxon>
        <taxon>Oomycota</taxon>
        <taxon>Peronosporomycetes</taxon>
        <taxon>Peronosporales</taxon>
        <taxon>Peronosporaceae</taxon>
        <taxon>Phytophthora</taxon>
    </lineage>
</organism>